<sequence length="149" mass="16870">MGEEGNKYDARKDPKVIKIMTQLMAQGGVMLEQTCPICGLPLFRLKSGDVVCPLHGKVYIVSSDEEAREVEIDETIKRLEYFASLKLRELMDKGDIGEAGDLLGIMEQAERVLRLRLERLSSTSRQAQPQPPQPPRQRGKEEEEEEEEA</sequence>
<feature type="region of interest" description="Disordered" evidence="1">
    <location>
        <begin position="120"/>
        <end position="149"/>
    </location>
</feature>
<proteinExistence type="predicted"/>
<dbReference type="InParanoid" id="D9Q139"/>
<gene>
    <name evidence="2" type="ordered locus">ASAC_0620</name>
</gene>
<dbReference type="STRING" id="666510.ASAC_0620"/>
<dbReference type="Proteomes" id="UP000000346">
    <property type="component" value="Chromosome"/>
</dbReference>
<keyword evidence="3" id="KW-1185">Reference proteome</keyword>
<dbReference type="KEGG" id="asc:ASAC_0620"/>
<dbReference type="eggNOG" id="arCOG00578">
    <property type="taxonomic scope" value="Archaea"/>
</dbReference>
<evidence type="ECO:0000313" key="2">
    <source>
        <dbReference type="EMBL" id="ADL19027.1"/>
    </source>
</evidence>
<evidence type="ECO:0008006" key="4">
    <source>
        <dbReference type="Google" id="ProtNLM"/>
    </source>
</evidence>
<evidence type="ECO:0000256" key="1">
    <source>
        <dbReference type="SAM" id="MobiDB-lite"/>
    </source>
</evidence>
<organism evidence="2 3">
    <name type="scientific">Acidilobus saccharovorans (strain DSM 16705 / JCM 18335 / VKM B-2471 / 345-15)</name>
    <dbReference type="NCBI Taxonomy" id="666510"/>
    <lineage>
        <taxon>Archaea</taxon>
        <taxon>Thermoproteota</taxon>
        <taxon>Thermoprotei</taxon>
        <taxon>Acidilobales</taxon>
        <taxon>Acidilobaceae</taxon>
        <taxon>Acidilobus</taxon>
    </lineage>
</organism>
<protein>
    <recommendedName>
        <fullName evidence="4">Zn-finger containing protein</fullName>
    </recommendedName>
</protein>
<evidence type="ECO:0000313" key="3">
    <source>
        <dbReference type="Proteomes" id="UP000000346"/>
    </source>
</evidence>
<dbReference type="NCBIfam" id="NF001647">
    <property type="entry name" value="PRK00420.1-4"/>
    <property type="match status" value="1"/>
</dbReference>
<dbReference type="InterPro" id="IPR009563">
    <property type="entry name" value="SSSCA1"/>
</dbReference>
<accession>D9Q139</accession>
<dbReference type="EMBL" id="CP001742">
    <property type="protein sequence ID" value="ADL19027.1"/>
    <property type="molecule type" value="Genomic_DNA"/>
</dbReference>
<dbReference type="AlphaFoldDB" id="D9Q139"/>
<name>D9Q139_ACIS3</name>
<dbReference type="HOGENOM" id="CLU_142653_1_0_2"/>
<dbReference type="Pfam" id="PF06677">
    <property type="entry name" value="Auto_anti-p27"/>
    <property type="match status" value="1"/>
</dbReference>
<reference evidence="2 3" key="1">
    <citation type="journal article" date="2010" name="Appl. Environ. Microbiol.">
        <title>The genome sequence of the crenarchaeon Acidilobus saccharovorans supports a new order, Acidilobales, and suggests an important ecological role in terrestrial acidic hot springs.</title>
        <authorList>
            <person name="Mardanov A.V."/>
            <person name="Svetlitchnyi V.A."/>
            <person name="Beletsky A.V."/>
            <person name="Prokofeva M.I."/>
            <person name="Bonch-Osmolovskaya E.A."/>
            <person name="Ravin N.V."/>
            <person name="Skryabin K.G."/>
        </authorList>
    </citation>
    <scope>NUCLEOTIDE SEQUENCE [LARGE SCALE GENOMIC DNA]</scope>
    <source>
        <strain evidence="3">DSM 16705 / JCM 18335 / VKM B-2471 / 345-15</strain>
    </source>
</reference>
<dbReference type="OrthoDB" id="26305at2157"/>